<evidence type="ECO:0000313" key="3">
    <source>
        <dbReference type="EMBL" id="GAA0173052.1"/>
    </source>
</evidence>
<comment type="caution">
    <text evidence="3">The sequence shown here is derived from an EMBL/GenBank/DDBJ whole genome shotgun (WGS) entry which is preliminary data.</text>
</comment>
<dbReference type="InterPro" id="IPR002885">
    <property type="entry name" value="PPR_rpt"/>
</dbReference>
<accession>A0AAV3RFB8</accession>
<dbReference type="PROSITE" id="PS51375">
    <property type="entry name" value="PPR"/>
    <property type="match status" value="4"/>
</dbReference>
<dbReference type="PANTHER" id="PTHR47926">
    <property type="entry name" value="PENTATRICOPEPTIDE REPEAT-CONTAINING PROTEIN"/>
    <property type="match status" value="1"/>
</dbReference>
<proteinExistence type="predicted"/>
<feature type="repeat" description="PPR" evidence="2">
    <location>
        <begin position="22"/>
        <end position="56"/>
    </location>
</feature>
<feature type="repeat" description="PPR" evidence="2">
    <location>
        <begin position="84"/>
        <end position="119"/>
    </location>
</feature>
<evidence type="ECO:0000313" key="4">
    <source>
        <dbReference type="Proteomes" id="UP001454036"/>
    </source>
</evidence>
<dbReference type="AlphaFoldDB" id="A0AAV3RFB8"/>
<dbReference type="Pfam" id="PF01535">
    <property type="entry name" value="PPR"/>
    <property type="match status" value="8"/>
</dbReference>
<feature type="repeat" description="PPR" evidence="2">
    <location>
        <begin position="222"/>
        <end position="256"/>
    </location>
</feature>
<gene>
    <name evidence="3" type="ORF">LIER_26749</name>
</gene>
<dbReference type="Proteomes" id="UP001454036">
    <property type="component" value="Unassembled WGS sequence"/>
</dbReference>
<dbReference type="FunFam" id="1.25.40.10:FF:000090">
    <property type="entry name" value="Pentatricopeptide repeat-containing protein, chloroplastic"/>
    <property type="match status" value="1"/>
</dbReference>
<dbReference type="GO" id="GO:0009451">
    <property type="term" value="P:RNA modification"/>
    <property type="evidence" value="ECO:0007669"/>
    <property type="project" value="InterPro"/>
</dbReference>
<evidence type="ECO:0008006" key="5">
    <source>
        <dbReference type="Google" id="ProtNLM"/>
    </source>
</evidence>
<dbReference type="NCBIfam" id="TIGR00756">
    <property type="entry name" value="PPR"/>
    <property type="match status" value="3"/>
</dbReference>
<evidence type="ECO:0000256" key="2">
    <source>
        <dbReference type="PROSITE-ProRule" id="PRU00708"/>
    </source>
</evidence>
<dbReference type="Pfam" id="PF20431">
    <property type="entry name" value="E_motif"/>
    <property type="match status" value="1"/>
</dbReference>
<reference evidence="3 4" key="1">
    <citation type="submission" date="2024-01" db="EMBL/GenBank/DDBJ databases">
        <title>The complete chloroplast genome sequence of Lithospermum erythrorhizon: insights into the phylogenetic relationship among Boraginaceae species and the maternal lineages of purple gromwells.</title>
        <authorList>
            <person name="Okada T."/>
            <person name="Watanabe K."/>
        </authorList>
    </citation>
    <scope>NUCLEOTIDE SEQUENCE [LARGE SCALE GENOMIC DNA]</scope>
</reference>
<dbReference type="EMBL" id="BAABME010008424">
    <property type="protein sequence ID" value="GAA0173052.1"/>
    <property type="molecule type" value="Genomic_DNA"/>
</dbReference>
<name>A0AAV3RFB8_LITER</name>
<sequence>MKSLRDGLKYFAYAIKSGLTTNVFNSNQLIHLYVKRGLIREAHKLFDEMPNRNVFTWNAIINGYVKARDLMQAQLLFTASPCKDSVTYNSMLSGYIDTQGYESDAVELFRQLQSQNHDARIDEFSLTLMLNLASKLGALIYGNQLHCYMVKTANNLSHFAVSSLIHMYSKCGCLLEAWKVFDGCPNGIYDLVSKNAMMGACIKGGELEMASELFWSRPELHDHVSWNTMISGYAQNGYEEEAIKLFKLMADEGYKWNEHSFASVLTACSSLKSRELGKQIHARALREGIITNPFISNGLVNVYSKCGDMKYAELVNATLGGENIFAAVSMIVGYSAVGNMLKAQQLFDSLAEKNLIVLTAIISGFLKSRQCENVFRLFRDLIQTNAVVPDTLILAGLLGACALGALIDPGKQIHAYLLRMGYMMDEKIISTKVDMYAKCGNINYAQRIFQKISQKDTVLYNIMIGGYAHHGFIYEAFQLFHEMKGKGVQPDAITFIALLSVCRHRGLVEMGETYFLSMTEEYEIQPETDHFACMIDLYGRANQLDKAIAFMGKLPVEEDAVILGTFLNACKSNKNVELAGAVEEKLLQIEGRNGARYVQFASIYALEEKWDEMGRIMKQMREKEVKKTTGCSWIHIGERVHTFTSSDRSHSEIDAIYFVISCLIQELDAIRLTEERILEESQC</sequence>
<dbReference type="PANTHER" id="PTHR47926:SF387">
    <property type="entry name" value="PENTATRICOPEPTIDE REPEAT-CONTAINING PROTEIN"/>
    <property type="match status" value="1"/>
</dbReference>
<feature type="repeat" description="PPR" evidence="2">
    <location>
        <begin position="456"/>
        <end position="490"/>
    </location>
</feature>
<dbReference type="InterPro" id="IPR046848">
    <property type="entry name" value="E_motif"/>
</dbReference>
<dbReference type="Pfam" id="PF13041">
    <property type="entry name" value="PPR_2"/>
    <property type="match status" value="2"/>
</dbReference>
<evidence type="ECO:0000256" key="1">
    <source>
        <dbReference type="ARBA" id="ARBA00022737"/>
    </source>
</evidence>
<organism evidence="3 4">
    <name type="scientific">Lithospermum erythrorhizon</name>
    <name type="common">Purple gromwell</name>
    <name type="synonym">Lithospermum officinale var. erythrorhizon</name>
    <dbReference type="NCBI Taxonomy" id="34254"/>
    <lineage>
        <taxon>Eukaryota</taxon>
        <taxon>Viridiplantae</taxon>
        <taxon>Streptophyta</taxon>
        <taxon>Embryophyta</taxon>
        <taxon>Tracheophyta</taxon>
        <taxon>Spermatophyta</taxon>
        <taxon>Magnoliopsida</taxon>
        <taxon>eudicotyledons</taxon>
        <taxon>Gunneridae</taxon>
        <taxon>Pentapetalae</taxon>
        <taxon>asterids</taxon>
        <taxon>lamiids</taxon>
        <taxon>Boraginales</taxon>
        <taxon>Boraginaceae</taxon>
        <taxon>Boraginoideae</taxon>
        <taxon>Lithospermeae</taxon>
        <taxon>Lithospermum</taxon>
    </lineage>
</organism>
<dbReference type="InterPro" id="IPR011990">
    <property type="entry name" value="TPR-like_helical_dom_sf"/>
</dbReference>
<keyword evidence="4" id="KW-1185">Reference proteome</keyword>
<keyword evidence="1" id="KW-0677">Repeat</keyword>
<dbReference type="GO" id="GO:0003723">
    <property type="term" value="F:RNA binding"/>
    <property type="evidence" value="ECO:0007669"/>
    <property type="project" value="InterPro"/>
</dbReference>
<dbReference type="InterPro" id="IPR046960">
    <property type="entry name" value="PPR_At4g14850-like_plant"/>
</dbReference>
<dbReference type="Gene3D" id="1.25.40.10">
    <property type="entry name" value="Tetratricopeptide repeat domain"/>
    <property type="match status" value="5"/>
</dbReference>
<protein>
    <recommendedName>
        <fullName evidence="5">Pentatricopeptide repeat-containing protein</fullName>
    </recommendedName>
</protein>